<dbReference type="InterPro" id="IPR007453">
    <property type="entry name" value="DsrC/TusE"/>
</dbReference>
<dbReference type="PIRSF" id="PIRSF006223">
    <property type="entry name" value="DsrC_TusE"/>
    <property type="match status" value="1"/>
</dbReference>
<dbReference type="OrthoDB" id="9786347at2"/>
<comment type="similarity">
    <text evidence="2">Belongs to the DsrC/TusE family.</text>
</comment>
<dbReference type="AlphaFoldDB" id="A0A4V2UQ69"/>
<protein>
    <submittedName>
        <fullName evidence="4">tRNA 2-thiouridine synthesizing protein E</fullName>
    </submittedName>
</protein>
<dbReference type="GO" id="GO:0005737">
    <property type="term" value="C:cytoplasm"/>
    <property type="evidence" value="ECO:0007669"/>
    <property type="project" value="UniProtKB-SubCell"/>
</dbReference>
<accession>A0A4V2UQ69</accession>
<dbReference type="NCBIfam" id="TIGR03342">
    <property type="entry name" value="dsrC_tusE_dsvC"/>
    <property type="match status" value="1"/>
</dbReference>
<reference evidence="4 5" key="1">
    <citation type="submission" date="2019-03" db="EMBL/GenBank/DDBJ databases">
        <title>Genomic Encyclopedia of Type Strains, Phase IV (KMG-IV): sequencing the most valuable type-strain genomes for metagenomic binning, comparative biology and taxonomic classification.</title>
        <authorList>
            <person name="Goeker M."/>
        </authorList>
    </citation>
    <scope>NUCLEOTIDE SEQUENCE [LARGE SCALE GENOMIC DNA]</scope>
    <source>
        <strain evidence="4 5">DSM 103923</strain>
    </source>
</reference>
<comment type="caution">
    <text evidence="4">The sequence shown here is derived from an EMBL/GenBank/DDBJ whole genome shotgun (WGS) entry which is preliminary data.</text>
</comment>
<evidence type="ECO:0000256" key="3">
    <source>
        <dbReference type="ARBA" id="ARBA00022490"/>
    </source>
</evidence>
<keyword evidence="3" id="KW-0963">Cytoplasm</keyword>
<evidence type="ECO:0000313" key="5">
    <source>
        <dbReference type="Proteomes" id="UP000295135"/>
    </source>
</evidence>
<proteinExistence type="inferred from homology"/>
<dbReference type="Pfam" id="PF04358">
    <property type="entry name" value="DsrC"/>
    <property type="match status" value="1"/>
</dbReference>
<dbReference type="PANTHER" id="PTHR37010">
    <property type="entry name" value="SULFURTRANSFERASE TUSE"/>
    <property type="match status" value="1"/>
</dbReference>
<comment type="subcellular location">
    <subcellularLocation>
        <location evidence="1">Cytoplasm</location>
    </subcellularLocation>
</comment>
<evidence type="ECO:0000313" key="4">
    <source>
        <dbReference type="EMBL" id="TCS69016.1"/>
    </source>
</evidence>
<dbReference type="EMBL" id="SLZY01000022">
    <property type="protein sequence ID" value="TCS69016.1"/>
    <property type="molecule type" value="Genomic_DNA"/>
</dbReference>
<keyword evidence="5" id="KW-1185">Reference proteome</keyword>
<dbReference type="SUPFAM" id="SSF69721">
    <property type="entry name" value="DsrC, the gamma subunit of dissimilatory sulfite reductase"/>
    <property type="match status" value="1"/>
</dbReference>
<evidence type="ECO:0000256" key="1">
    <source>
        <dbReference type="ARBA" id="ARBA00004496"/>
    </source>
</evidence>
<dbReference type="GO" id="GO:0097163">
    <property type="term" value="F:sulfur carrier activity"/>
    <property type="evidence" value="ECO:0007669"/>
    <property type="project" value="TreeGrafter"/>
</dbReference>
<gene>
    <name evidence="4" type="ORF">EDC61_12231</name>
</gene>
<dbReference type="PANTHER" id="PTHR37010:SF1">
    <property type="entry name" value="SULFURTRANSFERASE TUSE"/>
    <property type="match status" value="1"/>
</dbReference>
<dbReference type="Gene3D" id="1.10.10.370">
    <property type="entry name" value="DsrC-like protein, C-terminal domain"/>
    <property type="match status" value="1"/>
</dbReference>
<dbReference type="RefSeq" id="WP_126460012.1">
    <property type="nucleotide sequence ID" value="NZ_AP018721.1"/>
</dbReference>
<evidence type="ECO:0000256" key="2">
    <source>
        <dbReference type="ARBA" id="ARBA00005718"/>
    </source>
</evidence>
<organism evidence="4 5">
    <name type="scientific">Sulfuritortus calidifontis</name>
    <dbReference type="NCBI Taxonomy" id="1914471"/>
    <lineage>
        <taxon>Bacteria</taxon>
        <taxon>Pseudomonadati</taxon>
        <taxon>Pseudomonadota</taxon>
        <taxon>Betaproteobacteria</taxon>
        <taxon>Nitrosomonadales</taxon>
        <taxon>Thiobacillaceae</taxon>
        <taxon>Sulfuritortus</taxon>
    </lineage>
</organism>
<dbReference type="GO" id="GO:0002143">
    <property type="term" value="P:tRNA wobble position uridine thiolation"/>
    <property type="evidence" value="ECO:0007669"/>
    <property type="project" value="TreeGrafter"/>
</dbReference>
<name>A0A4V2UQ69_9PROT</name>
<dbReference type="InterPro" id="IPR042072">
    <property type="entry name" value="DsrC-like_C"/>
</dbReference>
<sequence>MVAITHTFVRPGYEPTLDPDFPHAPIDWSREAGERAAREMGLKLTEEHWQLVCALQEYYAQHAEEGHINVRELHDALDEFFHPEGGIKYLYQLFPGGPIAQGCRLAGLTPPAGAADKGFGSVV</sequence>
<dbReference type="InterPro" id="IPR025526">
    <property type="entry name" value="DsrC-like_dom_sf"/>
</dbReference>
<dbReference type="Proteomes" id="UP000295135">
    <property type="component" value="Unassembled WGS sequence"/>
</dbReference>